<proteinExistence type="inferred from homology"/>
<organism evidence="13 14">
    <name type="scientific">Heracleum sosnowskyi</name>
    <dbReference type="NCBI Taxonomy" id="360622"/>
    <lineage>
        <taxon>Eukaryota</taxon>
        <taxon>Viridiplantae</taxon>
        <taxon>Streptophyta</taxon>
        <taxon>Embryophyta</taxon>
        <taxon>Tracheophyta</taxon>
        <taxon>Spermatophyta</taxon>
        <taxon>Magnoliopsida</taxon>
        <taxon>eudicotyledons</taxon>
        <taxon>Gunneridae</taxon>
        <taxon>Pentapetalae</taxon>
        <taxon>asterids</taxon>
        <taxon>campanulids</taxon>
        <taxon>Apiales</taxon>
        <taxon>Apiaceae</taxon>
        <taxon>Apioideae</taxon>
        <taxon>apioid superclade</taxon>
        <taxon>Tordylieae</taxon>
        <taxon>Tordyliinae</taxon>
        <taxon>Heracleum</taxon>
    </lineage>
</organism>
<evidence type="ECO:0000256" key="5">
    <source>
        <dbReference type="ARBA" id="ARBA00022692"/>
    </source>
</evidence>
<dbReference type="Pfam" id="PF02671">
    <property type="entry name" value="PAH"/>
    <property type="match status" value="1"/>
</dbReference>
<dbReference type="Proteomes" id="UP001237642">
    <property type="component" value="Unassembled WGS sequence"/>
</dbReference>
<comment type="similarity">
    <text evidence="3">Belongs to the auxin efflux carrier (TC 2.A.69.1) family.</text>
</comment>
<evidence type="ECO:0000313" key="13">
    <source>
        <dbReference type="EMBL" id="KAK1374325.1"/>
    </source>
</evidence>
<evidence type="ECO:0000256" key="11">
    <source>
        <dbReference type="SAM" id="MobiDB-lite"/>
    </source>
</evidence>
<protein>
    <submittedName>
        <fullName evidence="13">Uncharacterized protein</fullName>
    </submittedName>
</protein>
<dbReference type="EMBL" id="JAUIZM010000007">
    <property type="protein sequence ID" value="KAK1374325.1"/>
    <property type="molecule type" value="Genomic_DNA"/>
</dbReference>
<dbReference type="PROSITE" id="PS51477">
    <property type="entry name" value="PAH"/>
    <property type="match status" value="1"/>
</dbReference>
<keyword evidence="5 12" id="KW-0812">Transmembrane</keyword>
<accession>A0AAD8MFU1</accession>
<evidence type="ECO:0000256" key="12">
    <source>
        <dbReference type="SAM" id="Phobius"/>
    </source>
</evidence>
<dbReference type="GO" id="GO:0006355">
    <property type="term" value="P:regulation of DNA-templated transcription"/>
    <property type="evidence" value="ECO:0007669"/>
    <property type="project" value="InterPro"/>
</dbReference>
<keyword evidence="9" id="KW-0927">Auxin signaling pathway</keyword>
<keyword evidence="4" id="KW-0813">Transport</keyword>
<dbReference type="GO" id="GO:0010329">
    <property type="term" value="F:auxin efflux transmembrane transporter activity"/>
    <property type="evidence" value="ECO:0007669"/>
    <property type="project" value="TreeGrafter"/>
</dbReference>
<feature type="transmembrane region" description="Helical" evidence="12">
    <location>
        <begin position="40"/>
        <end position="60"/>
    </location>
</feature>
<evidence type="ECO:0000256" key="7">
    <source>
        <dbReference type="ARBA" id="ARBA00023136"/>
    </source>
</evidence>
<reference evidence="13" key="2">
    <citation type="submission" date="2023-05" db="EMBL/GenBank/DDBJ databases">
        <authorList>
            <person name="Schelkunov M.I."/>
        </authorList>
    </citation>
    <scope>NUCLEOTIDE SEQUENCE</scope>
    <source>
        <strain evidence="13">Hsosn_3</strain>
        <tissue evidence="13">Leaf</tissue>
    </source>
</reference>
<feature type="region of interest" description="Disordered" evidence="11">
    <location>
        <begin position="149"/>
        <end position="183"/>
    </location>
</feature>
<dbReference type="Pfam" id="PF03547">
    <property type="entry name" value="Mem_trans"/>
    <property type="match status" value="1"/>
</dbReference>
<dbReference type="PANTHER" id="PTHR31752:SF66">
    <property type="entry name" value="AUXIN EFFLUX CARRIER COMPONENT 1B-RELATED"/>
    <property type="match status" value="1"/>
</dbReference>
<dbReference type="GO" id="GO:0005783">
    <property type="term" value="C:endoplasmic reticulum"/>
    <property type="evidence" value="ECO:0007669"/>
    <property type="project" value="TreeGrafter"/>
</dbReference>
<evidence type="ECO:0000256" key="8">
    <source>
        <dbReference type="ARBA" id="ARBA00023242"/>
    </source>
</evidence>
<evidence type="ECO:0000256" key="4">
    <source>
        <dbReference type="ARBA" id="ARBA00022448"/>
    </source>
</evidence>
<evidence type="ECO:0000256" key="3">
    <source>
        <dbReference type="ARBA" id="ARBA00009177"/>
    </source>
</evidence>
<dbReference type="GO" id="GO:0009734">
    <property type="term" value="P:auxin-activated signaling pathway"/>
    <property type="evidence" value="ECO:0007669"/>
    <property type="project" value="UniProtKB-KW"/>
</dbReference>
<dbReference type="PANTHER" id="PTHR31752">
    <property type="entry name" value="AUXIN EFFLUX CARRIER COMPONENT 1B-RELATED"/>
    <property type="match status" value="1"/>
</dbReference>
<evidence type="ECO:0000313" key="14">
    <source>
        <dbReference type="Proteomes" id="UP001237642"/>
    </source>
</evidence>
<dbReference type="GO" id="GO:0005886">
    <property type="term" value="C:plasma membrane"/>
    <property type="evidence" value="ECO:0007669"/>
    <property type="project" value="TreeGrafter"/>
</dbReference>
<sequence>MVWQKLIRNPNTYSSLIGLTWSLVSYKWDIKMPAIIAKSIAILSDAGLGMAMFSLGLFMALQPRNIACGNSIATFVMVVRFLTGPAVMAASSIAVGLRGVLLHIAIVQAALPQGIVPFVFAKEYNVHPDILSTGNLVVNSGAMKRTKDNLGVSSAPFKKRGYSRGESGQAQTAAGGNKADGGGVATGSVRRRVTIDDALSFTMKVKQTFEAERERYEAYLDVLKDYEEQRIGIPVVVARVKELLKGHDGLLAEFRFFMPDRYQGLLM</sequence>
<name>A0AAD8MFU1_9APIA</name>
<dbReference type="Gene3D" id="1.20.1160.11">
    <property type="entry name" value="Paired amphipathic helix"/>
    <property type="match status" value="1"/>
</dbReference>
<comment type="caution">
    <text evidence="13">The sequence shown here is derived from an EMBL/GenBank/DDBJ whole genome shotgun (WGS) entry which is preliminary data.</text>
</comment>
<dbReference type="SUPFAM" id="SSF47762">
    <property type="entry name" value="PAH2 domain"/>
    <property type="match status" value="1"/>
</dbReference>
<dbReference type="GO" id="GO:0005634">
    <property type="term" value="C:nucleus"/>
    <property type="evidence" value="ECO:0007669"/>
    <property type="project" value="UniProtKB-SubCell"/>
</dbReference>
<feature type="transmembrane region" description="Helical" evidence="12">
    <location>
        <begin position="100"/>
        <end position="121"/>
    </location>
</feature>
<dbReference type="InterPro" id="IPR004776">
    <property type="entry name" value="Mem_transp_PIN-like"/>
</dbReference>
<keyword evidence="7 12" id="KW-0472">Membrane</keyword>
<keyword evidence="8 10" id="KW-0539">Nucleus</keyword>
<evidence type="ECO:0000256" key="9">
    <source>
        <dbReference type="ARBA" id="ARBA00023294"/>
    </source>
</evidence>
<comment type="subcellular location">
    <subcellularLocation>
        <location evidence="2">Membrane</location>
        <topology evidence="2">Multi-pass membrane protein</topology>
    </subcellularLocation>
    <subcellularLocation>
        <location evidence="1 10">Nucleus</location>
    </subcellularLocation>
</comment>
<evidence type="ECO:0000256" key="1">
    <source>
        <dbReference type="ARBA" id="ARBA00004123"/>
    </source>
</evidence>
<feature type="transmembrane region" description="Helical" evidence="12">
    <location>
        <begin position="72"/>
        <end position="94"/>
    </location>
</feature>
<dbReference type="InterPro" id="IPR003822">
    <property type="entry name" value="PAH"/>
</dbReference>
<dbReference type="InterPro" id="IPR036600">
    <property type="entry name" value="PAH_sf"/>
</dbReference>
<evidence type="ECO:0000256" key="10">
    <source>
        <dbReference type="PROSITE-ProRule" id="PRU00810"/>
    </source>
</evidence>
<keyword evidence="14" id="KW-1185">Reference proteome</keyword>
<dbReference type="GO" id="GO:0009926">
    <property type="term" value="P:auxin polar transport"/>
    <property type="evidence" value="ECO:0007669"/>
    <property type="project" value="TreeGrafter"/>
</dbReference>
<evidence type="ECO:0000256" key="6">
    <source>
        <dbReference type="ARBA" id="ARBA00022989"/>
    </source>
</evidence>
<dbReference type="AlphaFoldDB" id="A0AAD8MFU1"/>
<dbReference type="FunFam" id="1.20.1160.11:FF:000001">
    <property type="entry name" value="Paired amphipathic helix protein Sin3"/>
    <property type="match status" value="1"/>
</dbReference>
<keyword evidence="6 12" id="KW-1133">Transmembrane helix</keyword>
<reference evidence="13" key="1">
    <citation type="submission" date="2023-02" db="EMBL/GenBank/DDBJ databases">
        <title>Genome of toxic invasive species Heracleum sosnowskyi carries increased number of genes despite the absence of recent whole-genome duplications.</title>
        <authorList>
            <person name="Schelkunov M."/>
            <person name="Shtratnikova V."/>
            <person name="Makarenko M."/>
            <person name="Klepikova A."/>
            <person name="Omelchenko D."/>
            <person name="Novikova G."/>
            <person name="Obukhova E."/>
            <person name="Bogdanov V."/>
            <person name="Penin A."/>
            <person name="Logacheva M."/>
        </authorList>
    </citation>
    <scope>NUCLEOTIDE SEQUENCE</scope>
    <source>
        <strain evidence="13">Hsosn_3</strain>
        <tissue evidence="13">Leaf</tissue>
    </source>
</reference>
<dbReference type="InterPro" id="IPR051107">
    <property type="entry name" value="Auxin_Efflux_Carrier"/>
</dbReference>
<gene>
    <name evidence="13" type="ORF">POM88_030518</name>
</gene>
<evidence type="ECO:0000256" key="2">
    <source>
        <dbReference type="ARBA" id="ARBA00004141"/>
    </source>
</evidence>